<reference evidence="1" key="1">
    <citation type="submission" date="2022-10" db="EMBL/GenBank/DDBJ databases">
        <authorList>
            <person name="Hyden B.L."/>
            <person name="Feng K."/>
            <person name="Yates T."/>
            <person name="Jawdy S."/>
            <person name="Smart L.B."/>
            <person name="Muchero W."/>
        </authorList>
    </citation>
    <scope>NUCLEOTIDE SEQUENCE</scope>
    <source>
        <tissue evidence="1">Shoot tip</tissue>
    </source>
</reference>
<evidence type="ECO:0000313" key="1">
    <source>
        <dbReference type="EMBL" id="KAJ6388235.1"/>
    </source>
</evidence>
<comment type="caution">
    <text evidence="1">The sequence shown here is derived from an EMBL/GenBank/DDBJ whole genome shotgun (WGS) entry which is preliminary data.</text>
</comment>
<sequence>MVWDSLFGDGDDLAYQSSWTEEALWASAAGWACATLPNLKYTDASPDKIKPPAEALASCCHLQASFYHLFRYLA</sequence>
<reference evidence="1" key="2">
    <citation type="journal article" date="2023" name="Int. J. Mol. Sci.">
        <title>De Novo Assembly and Annotation of 11 Diverse Shrub Willow (Salix) Genomes Reveals Novel Gene Organization in Sex-Linked Regions.</title>
        <authorList>
            <person name="Hyden B."/>
            <person name="Feng K."/>
            <person name="Yates T.B."/>
            <person name="Jawdy S."/>
            <person name="Cereghino C."/>
            <person name="Smart L.B."/>
            <person name="Muchero W."/>
        </authorList>
    </citation>
    <scope>NUCLEOTIDE SEQUENCE</scope>
    <source>
        <tissue evidence="1">Shoot tip</tissue>
    </source>
</reference>
<name>A0ABQ9BR18_9ROSI</name>
<keyword evidence="2" id="KW-1185">Reference proteome</keyword>
<accession>A0ABQ9BR18</accession>
<dbReference type="Proteomes" id="UP001141253">
    <property type="component" value="Chromosome 3"/>
</dbReference>
<protein>
    <submittedName>
        <fullName evidence="1">Uncharacterized protein</fullName>
    </submittedName>
</protein>
<gene>
    <name evidence="1" type="ORF">OIU77_026750</name>
</gene>
<evidence type="ECO:0000313" key="2">
    <source>
        <dbReference type="Proteomes" id="UP001141253"/>
    </source>
</evidence>
<proteinExistence type="predicted"/>
<organism evidence="1 2">
    <name type="scientific">Salix suchowensis</name>
    <dbReference type="NCBI Taxonomy" id="1278906"/>
    <lineage>
        <taxon>Eukaryota</taxon>
        <taxon>Viridiplantae</taxon>
        <taxon>Streptophyta</taxon>
        <taxon>Embryophyta</taxon>
        <taxon>Tracheophyta</taxon>
        <taxon>Spermatophyta</taxon>
        <taxon>Magnoliopsida</taxon>
        <taxon>eudicotyledons</taxon>
        <taxon>Gunneridae</taxon>
        <taxon>Pentapetalae</taxon>
        <taxon>rosids</taxon>
        <taxon>fabids</taxon>
        <taxon>Malpighiales</taxon>
        <taxon>Salicaceae</taxon>
        <taxon>Saliceae</taxon>
        <taxon>Salix</taxon>
    </lineage>
</organism>
<dbReference type="EMBL" id="JAPFFI010000007">
    <property type="protein sequence ID" value="KAJ6388235.1"/>
    <property type="molecule type" value="Genomic_DNA"/>
</dbReference>